<dbReference type="EMBL" id="CP042430">
    <property type="protein sequence ID" value="QEC49418.1"/>
    <property type="molecule type" value="Genomic_DNA"/>
</dbReference>
<reference evidence="1 2" key="1">
    <citation type="journal article" date="2018" name="J. Microbiol.">
        <title>Baekduia soli gen. nov., sp. nov., a novel bacterium isolated from the soil of Baekdu Mountain and proposal of a novel family name, Baekduiaceae fam. nov.</title>
        <authorList>
            <person name="An D.S."/>
            <person name="Siddiqi M.Z."/>
            <person name="Kim K.H."/>
            <person name="Yu H.S."/>
            <person name="Im W.T."/>
        </authorList>
    </citation>
    <scope>NUCLEOTIDE SEQUENCE [LARGE SCALE GENOMIC DNA]</scope>
    <source>
        <strain evidence="1 2">BR7-21</strain>
    </source>
</reference>
<organism evidence="1 2">
    <name type="scientific">Baekduia soli</name>
    <dbReference type="NCBI Taxonomy" id="496014"/>
    <lineage>
        <taxon>Bacteria</taxon>
        <taxon>Bacillati</taxon>
        <taxon>Actinomycetota</taxon>
        <taxon>Thermoleophilia</taxon>
        <taxon>Solirubrobacterales</taxon>
        <taxon>Baekduiaceae</taxon>
        <taxon>Baekduia</taxon>
    </lineage>
</organism>
<proteinExistence type="predicted"/>
<dbReference type="OrthoDB" id="5243866at2"/>
<dbReference type="Gene3D" id="2.60.120.10">
    <property type="entry name" value="Jelly Rolls"/>
    <property type="match status" value="1"/>
</dbReference>
<dbReference type="InterPro" id="IPR014710">
    <property type="entry name" value="RmlC-like_jellyroll"/>
</dbReference>
<protein>
    <recommendedName>
        <fullName evidence="3">Cupin domain-containing protein</fullName>
    </recommendedName>
</protein>
<evidence type="ECO:0008006" key="3">
    <source>
        <dbReference type="Google" id="ProtNLM"/>
    </source>
</evidence>
<evidence type="ECO:0000313" key="2">
    <source>
        <dbReference type="Proteomes" id="UP000321805"/>
    </source>
</evidence>
<dbReference type="KEGG" id="bsol:FSW04_18800"/>
<sequence length="106" mass="11417">MEHWDLQTVELDDRRPRILHSARGEARSILIGLAAGEAMQDHQVHERAYVVVIAGEVDLAGTTGGPGLAAVFEPNERHAVKAVTDARLLLVLAPWPGDGHPGTRDA</sequence>
<accession>A0A5B8U9E9</accession>
<dbReference type="Proteomes" id="UP000321805">
    <property type="component" value="Chromosome"/>
</dbReference>
<evidence type="ECO:0000313" key="1">
    <source>
        <dbReference type="EMBL" id="QEC49418.1"/>
    </source>
</evidence>
<keyword evidence="2" id="KW-1185">Reference proteome</keyword>
<dbReference type="AlphaFoldDB" id="A0A5B8U9E9"/>
<dbReference type="InterPro" id="IPR011051">
    <property type="entry name" value="RmlC_Cupin_sf"/>
</dbReference>
<dbReference type="SUPFAM" id="SSF51182">
    <property type="entry name" value="RmlC-like cupins"/>
    <property type="match status" value="1"/>
</dbReference>
<name>A0A5B8U9E9_9ACTN</name>
<gene>
    <name evidence="1" type="ORF">FSW04_18800</name>
</gene>
<dbReference type="RefSeq" id="WP_146921779.1">
    <property type="nucleotide sequence ID" value="NZ_CP042430.1"/>
</dbReference>